<keyword evidence="1" id="KW-0812">Transmembrane</keyword>
<name>A0A4Q0MI19_9HYPH</name>
<dbReference type="Proteomes" id="UP000289708">
    <property type="component" value="Unassembled WGS sequence"/>
</dbReference>
<dbReference type="RefSeq" id="WP_128777596.1">
    <property type="nucleotide sequence ID" value="NZ_RYFI01000010.1"/>
</dbReference>
<keyword evidence="1" id="KW-1133">Transmembrane helix</keyword>
<evidence type="ECO:0000256" key="1">
    <source>
        <dbReference type="SAM" id="Phobius"/>
    </source>
</evidence>
<dbReference type="AlphaFoldDB" id="A0A4Q0MI19"/>
<comment type="caution">
    <text evidence="2">The sequence shown here is derived from an EMBL/GenBank/DDBJ whole genome shotgun (WGS) entry which is preliminary data.</text>
</comment>
<accession>A0A4Q0MI19</accession>
<sequence>MSVVDPPAVAAEIDAMKRAWDRRMVLACLTMAAIVAFFAIDLWGDEGMAGELMTIAPWFLGLALAIFATTRLAVAHQAKQIRAKGAGGRVSSAK</sequence>
<protein>
    <submittedName>
        <fullName evidence="2">Uncharacterized protein</fullName>
    </submittedName>
</protein>
<organism evidence="2 3">
    <name type="scientific">Hansschlegelia zhihuaiae</name>
    <dbReference type="NCBI Taxonomy" id="405005"/>
    <lineage>
        <taxon>Bacteria</taxon>
        <taxon>Pseudomonadati</taxon>
        <taxon>Pseudomonadota</taxon>
        <taxon>Alphaproteobacteria</taxon>
        <taxon>Hyphomicrobiales</taxon>
        <taxon>Methylopilaceae</taxon>
        <taxon>Hansschlegelia</taxon>
    </lineage>
</organism>
<dbReference type="EMBL" id="RYFI01000010">
    <property type="protein sequence ID" value="RXF73065.1"/>
    <property type="molecule type" value="Genomic_DNA"/>
</dbReference>
<feature type="transmembrane region" description="Helical" evidence="1">
    <location>
        <begin position="24"/>
        <end position="43"/>
    </location>
</feature>
<evidence type="ECO:0000313" key="2">
    <source>
        <dbReference type="EMBL" id="RXF73065.1"/>
    </source>
</evidence>
<proteinExistence type="predicted"/>
<reference evidence="2 3" key="1">
    <citation type="submission" date="2018-12" db="EMBL/GenBank/DDBJ databases">
        <title>bacterium Hansschlegelia zhihuaiae S113.</title>
        <authorList>
            <person name="He J."/>
        </authorList>
    </citation>
    <scope>NUCLEOTIDE SEQUENCE [LARGE SCALE GENOMIC DNA]</scope>
    <source>
        <strain evidence="2 3">S 113</strain>
    </source>
</reference>
<evidence type="ECO:0000313" key="3">
    <source>
        <dbReference type="Proteomes" id="UP000289708"/>
    </source>
</evidence>
<keyword evidence="1" id="KW-0472">Membrane</keyword>
<keyword evidence="3" id="KW-1185">Reference proteome</keyword>
<gene>
    <name evidence="2" type="ORF">EK403_11275</name>
</gene>
<feature type="transmembrane region" description="Helical" evidence="1">
    <location>
        <begin position="55"/>
        <end position="74"/>
    </location>
</feature>